<keyword evidence="4 5" id="KW-0472">Membrane</keyword>
<comment type="subcellular location">
    <subcellularLocation>
        <location evidence="1">Membrane</location>
        <topology evidence="1">Multi-pass membrane protein</topology>
    </subcellularLocation>
</comment>
<accession>A0A1Q9DSI4</accession>
<name>A0A1Q9DSI4_SYMMI</name>
<dbReference type="Gene3D" id="1.20.120.350">
    <property type="entry name" value="Voltage-gated potassium channels. Chain C"/>
    <property type="match status" value="1"/>
</dbReference>
<protein>
    <submittedName>
        <fullName evidence="7">Voltage-dependent N-type calcium channel subunit alpha-1B</fullName>
    </submittedName>
</protein>
<feature type="domain" description="Ion transport" evidence="6">
    <location>
        <begin position="460"/>
        <end position="614"/>
    </location>
</feature>
<dbReference type="AlphaFoldDB" id="A0A1Q9DSI4"/>
<reference evidence="7 8" key="1">
    <citation type="submission" date="2016-02" db="EMBL/GenBank/DDBJ databases">
        <title>Genome analysis of coral dinoflagellate symbionts highlights evolutionary adaptations to a symbiotic lifestyle.</title>
        <authorList>
            <person name="Aranda M."/>
            <person name="Li Y."/>
            <person name="Liew Y.J."/>
            <person name="Baumgarten S."/>
            <person name="Simakov O."/>
            <person name="Wilson M."/>
            <person name="Piel J."/>
            <person name="Ashoor H."/>
            <person name="Bougouffa S."/>
            <person name="Bajic V.B."/>
            <person name="Ryu T."/>
            <person name="Ravasi T."/>
            <person name="Bayer T."/>
            <person name="Micklem G."/>
            <person name="Kim H."/>
            <person name="Bhak J."/>
            <person name="Lajeunesse T.C."/>
            <person name="Voolstra C.R."/>
        </authorList>
    </citation>
    <scope>NUCLEOTIDE SEQUENCE [LARGE SCALE GENOMIC DNA]</scope>
    <source>
        <strain evidence="7 8">CCMP2467</strain>
    </source>
</reference>
<comment type="caution">
    <text evidence="7">The sequence shown here is derived from an EMBL/GenBank/DDBJ whole genome shotgun (WGS) entry which is preliminary data.</text>
</comment>
<keyword evidence="8" id="KW-1185">Reference proteome</keyword>
<organism evidence="7 8">
    <name type="scientific">Symbiodinium microadriaticum</name>
    <name type="common">Dinoflagellate</name>
    <name type="synonym">Zooxanthella microadriatica</name>
    <dbReference type="NCBI Taxonomy" id="2951"/>
    <lineage>
        <taxon>Eukaryota</taxon>
        <taxon>Sar</taxon>
        <taxon>Alveolata</taxon>
        <taxon>Dinophyceae</taxon>
        <taxon>Suessiales</taxon>
        <taxon>Symbiodiniaceae</taxon>
        <taxon>Symbiodinium</taxon>
    </lineage>
</organism>
<evidence type="ECO:0000256" key="1">
    <source>
        <dbReference type="ARBA" id="ARBA00004141"/>
    </source>
</evidence>
<dbReference type="Gene3D" id="1.10.287.70">
    <property type="match status" value="1"/>
</dbReference>
<dbReference type="GO" id="GO:0005216">
    <property type="term" value="F:monoatomic ion channel activity"/>
    <property type="evidence" value="ECO:0007669"/>
    <property type="project" value="InterPro"/>
</dbReference>
<evidence type="ECO:0000259" key="6">
    <source>
        <dbReference type="Pfam" id="PF00520"/>
    </source>
</evidence>
<dbReference type="Proteomes" id="UP000186817">
    <property type="component" value="Unassembled WGS sequence"/>
</dbReference>
<dbReference type="SUPFAM" id="SSF81324">
    <property type="entry name" value="Voltage-gated potassium channels"/>
    <property type="match status" value="1"/>
</dbReference>
<keyword evidence="2 5" id="KW-0812">Transmembrane</keyword>
<feature type="transmembrane region" description="Helical" evidence="5">
    <location>
        <begin position="530"/>
        <end position="549"/>
    </location>
</feature>
<dbReference type="Pfam" id="PF00520">
    <property type="entry name" value="Ion_trans"/>
    <property type="match status" value="1"/>
</dbReference>
<feature type="transmembrane region" description="Helical" evidence="5">
    <location>
        <begin position="458"/>
        <end position="482"/>
    </location>
</feature>
<evidence type="ECO:0000256" key="2">
    <source>
        <dbReference type="ARBA" id="ARBA00022692"/>
    </source>
</evidence>
<proteinExistence type="predicted"/>
<dbReference type="InterPro" id="IPR027359">
    <property type="entry name" value="Volt_channel_dom_sf"/>
</dbReference>
<evidence type="ECO:0000256" key="5">
    <source>
        <dbReference type="SAM" id="Phobius"/>
    </source>
</evidence>
<dbReference type="InterPro" id="IPR005821">
    <property type="entry name" value="Ion_trans_dom"/>
</dbReference>
<evidence type="ECO:0000313" key="7">
    <source>
        <dbReference type="EMBL" id="OLP98135.1"/>
    </source>
</evidence>
<gene>
    <name evidence="7" type="primary">CACNA1B</name>
    <name evidence="7" type="ORF">AK812_SmicGene19451</name>
</gene>
<evidence type="ECO:0000256" key="4">
    <source>
        <dbReference type="ARBA" id="ARBA00023136"/>
    </source>
</evidence>
<sequence>METTDWFFAENGGTLPGKEISPERGPPPLAFAPPKKAVQTLGASSKLSQELLQVYRNIFEELSLQEVILRDHEYGATLRKDFVATLQRALQGRGLDVLQTLLRSNRWCSQVRDVWCMVAPPHRRHILPSLVQDSNVVLENAVGFFANIREQAVSDVWRQFIRLHHKHEILVARYVQGVASFDHAIKHNMNRKMSFEMTSDWMVLRFIVPPDPEQSNDPGTYKYPGCAGRSCAASDNPDLDKTLQDETKKEASEDLLQVLHRQDCKASIINPPSGSSPFPPSIEADGIIRADLRAHQKRIESMINDLTEKLPKRIESMINDLTEKLPCHGYWPSYDVKLRELGFVSYIQGSPLRRAGETRSKAIEFISLVFFEHPAAGAREYGTSRGDPGRRGYGEWCRVCLPLKRILLSWDWRGAYSMKRPEKRRSIVEAPLFECFDTFELMQLETGLLFFSCYNPLIHWNVLDFTLIAFAVVEEVLLVWFSGPSGLNLSVLRTLRMLRLARILRILKVVRFFSELRIMVNGVLGSAKSLFWALLLIILVNFLPFGVFFMQLSLNYLESVDSKAPLEFDAREQFCPSDSRLLDYFGSLPRTMMTLYQAISGGIDWGTAVATLLPVSEMLEYVFSA</sequence>
<evidence type="ECO:0000313" key="8">
    <source>
        <dbReference type="Proteomes" id="UP000186817"/>
    </source>
</evidence>
<evidence type="ECO:0000256" key="3">
    <source>
        <dbReference type="ARBA" id="ARBA00022989"/>
    </source>
</evidence>
<dbReference type="GO" id="GO:0016020">
    <property type="term" value="C:membrane"/>
    <property type="evidence" value="ECO:0007669"/>
    <property type="project" value="UniProtKB-SubCell"/>
</dbReference>
<dbReference type="EMBL" id="LSRX01000407">
    <property type="protein sequence ID" value="OLP98135.1"/>
    <property type="molecule type" value="Genomic_DNA"/>
</dbReference>
<keyword evidence="3 5" id="KW-1133">Transmembrane helix</keyword>